<keyword evidence="2" id="KW-1185">Reference proteome</keyword>
<evidence type="ECO:0000313" key="1">
    <source>
        <dbReference type="EMBL" id="RPB21122.1"/>
    </source>
</evidence>
<dbReference type="InParanoid" id="A0A3N4LI47"/>
<dbReference type="OrthoDB" id="4951845at2759"/>
<dbReference type="AlphaFoldDB" id="A0A3N4LI47"/>
<organism evidence="1 2">
    <name type="scientific">Terfezia boudieri ATCC MYA-4762</name>
    <dbReference type="NCBI Taxonomy" id="1051890"/>
    <lineage>
        <taxon>Eukaryota</taxon>
        <taxon>Fungi</taxon>
        <taxon>Dikarya</taxon>
        <taxon>Ascomycota</taxon>
        <taxon>Pezizomycotina</taxon>
        <taxon>Pezizomycetes</taxon>
        <taxon>Pezizales</taxon>
        <taxon>Pezizaceae</taxon>
        <taxon>Terfezia</taxon>
    </lineage>
</organism>
<dbReference type="Proteomes" id="UP000267821">
    <property type="component" value="Unassembled WGS sequence"/>
</dbReference>
<accession>A0A3N4LI47</accession>
<protein>
    <submittedName>
        <fullName evidence="1">Uncharacterized protein</fullName>
    </submittedName>
</protein>
<dbReference type="EMBL" id="ML121563">
    <property type="protein sequence ID" value="RPB21122.1"/>
    <property type="molecule type" value="Genomic_DNA"/>
</dbReference>
<sequence>MFSFLVRNEHNIWIPTAHLVVERENGEITAERLKHIKKWCSGKWQPQYVMTDDSAIEQNAIRLAFPGLNRVLIPTNPYQLLKHAMYYVTQIQNRALCEQAVTTATVIDNTGNMANYVQTYWLQTASKWAMYARQHSPFLLQATTTNACEAWHRKLKSGAGLSKGQVASHGIYGMILNIMDAAKDIDNRAVVAKSRFQNWKLAVCTNQYKEIGHLPVPIQKLLARELDAVEERIAKGKEWEAYIGMFAECGMEVYETVRTVWIEEEGSGQNVERANIVIRVRESFEQVQQQLYTAYEMMDRLNIEDTVQSERMEELEWANHVQATLSTLMSIRAEDIVHRHRPWEL</sequence>
<reference evidence="1 2" key="1">
    <citation type="journal article" date="2018" name="Nat. Ecol. Evol.">
        <title>Pezizomycetes genomes reveal the molecular basis of ectomycorrhizal truffle lifestyle.</title>
        <authorList>
            <person name="Murat C."/>
            <person name="Payen T."/>
            <person name="Noel B."/>
            <person name="Kuo A."/>
            <person name="Morin E."/>
            <person name="Chen J."/>
            <person name="Kohler A."/>
            <person name="Krizsan K."/>
            <person name="Balestrini R."/>
            <person name="Da Silva C."/>
            <person name="Montanini B."/>
            <person name="Hainaut M."/>
            <person name="Levati E."/>
            <person name="Barry K.W."/>
            <person name="Belfiori B."/>
            <person name="Cichocki N."/>
            <person name="Clum A."/>
            <person name="Dockter R.B."/>
            <person name="Fauchery L."/>
            <person name="Guy J."/>
            <person name="Iotti M."/>
            <person name="Le Tacon F."/>
            <person name="Lindquist E.A."/>
            <person name="Lipzen A."/>
            <person name="Malagnac F."/>
            <person name="Mello A."/>
            <person name="Molinier V."/>
            <person name="Miyauchi S."/>
            <person name="Poulain J."/>
            <person name="Riccioni C."/>
            <person name="Rubini A."/>
            <person name="Sitrit Y."/>
            <person name="Splivallo R."/>
            <person name="Traeger S."/>
            <person name="Wang M."/>
            <person name="Zifcakova L."/>
            <person name="Wipf D."/>
            <person name="Zambonelli A."/>
            <person name="Paolocci F."/>
            <person name="Nowrousian M."/>
            <person name="Ottonello S."/>
            <person name="Baldrian P."/>
            <person name="Spatafora J.W."/>
            <person name="Henrissat B."/>
            <person name="Nagy L.G."/>
            <person name="Aury J.M."/>
            <person name="Wincker P."/>
            <person name="Grigoriev I.V."/>
            <person name="Bonfante P."/>
            <person name="Martin F.M."/>
        </authorList>
    </citation>
    <scope>NUCLEOTIDE SEQUENCE [LARGE SCALE GENOMIC DNA]</scope>
    <source>
        <strain evidence="1 2">ATCC MYA-4762</strain>
    </source>
</reference>
<gene>
    <name evidence="1" type="ORF">L211DRAFT_870168</name>
</gene>
<name>A0A3N4LI47_9PEZI</name>
<evidence type="ECO:0000313" key="2">
    <source>
        <dbReference type="Proteomes" id="UP000267821"/>
    </source>
</evidence>
<proteinExistence type="predicted"/>